<dbReference type="RefSeq" id="WP_267772698.1">
    <property type="nucleotide sequence ID" value="NZ_JAPNKE010000002.1"/>
</dbReference>
<organism evidence="2 3">
    <name type="scientific">Nannocystis pusilla</name>
    <dbReference type="NCBI Taxonomy" id="889268"/>
    <lineage>
        <taxon>Bacteria</taxon>
        <taxon>Pseudomonadati</taxon>
        <taxon>Myxococcota</taxon>
        <taxon>Polyangia</taxon>
        <taxon>Nannocystales</taxon>
        <taxon>Nannocystaceae</taxon>
        <taxon>Nannocystis</taxon>
    </lineage>
</organism>
<keyword evidence="3" id="KW-1185">Reference proteome</keyword>
<evidence type="ECO:0000313" key="3">
    <source>
        <dbReference type="Proteomes" id="UP001150924"/>
    </source>
</evidence>
<name>A0A9X3ETF8_9BACT</name>
<sequence>MNDPFSIGPRLSGEFVGRDAELADAWSCIENVGDSLVIVSELPNGRTSLLRRIEAMLRERGRRVAFMDALRLPQDITPAALWHKLEGRLDLDLSRSYSDGLARPAPVFLLDDFHELLSRQQMRTPEFLGMLRSLASMRVLKFVSTSAADLVTLGRQLGEAWGSPFLNTYREQRLGPLGSRDVEYVLALAGDQLSDCDRAFIARCAGGQPKLLNLLASGHLRVNRAALPGTPATVRHQQTLHLLRNELGHLFRGFWARLASDERWCLLQVCAGHACRSTVPGSELLDRPGDPALAFDHQRAAAVSRCFQSLPRIVLKRAVAEVLGEDAVPQLPSDMQTDAVFAVETESFCGGGCASPPCSPACAGREQSATTSCARCRALATRSRRRRQRRWRARSSGWPTAGSFSRACRRRAGRSARAR</sequence>
<dbReference type="EMBL" id="JAPNKE010000002">
    <property type="protein sequence ID" value="MCY1009938.1"/>
    <property type="molecule type" value="Genomic_DNA"/>
</dbReference>
<feature type="compositionally biased region" description="Basic residues" evidence="1">
    <location>
        <begin position="407"/>
        <end position="419"/>
    </location>
</feature>
<dbReference type="AlphaFoldDB" id="A0A9X3ETF8"/>
<protein>
    <submittedName>
        <fullName evidence="2">Uncharacterized protein</fullName>
    </submittedName>
</protein>
<dbReference type="Proteomes" id="UP001150924">
    <property type="component" value="Unassembled WGS sequence"/>
</dbReference>
<comment type="caution">
    <text evidence="2">The sequence shown here is derived from an EMBL/GenBank/DDBJ whole genome shotgun (WGS) entry which is preliminary data.</text>
</comment>
<gene>
    <name evidence="2" type="ORF">OV079_31130</name>
</gene>
<feature type="region of interest" description="Disordered" evidence="1">
    <location>
        <begin position="387"/>
        <end position="419"/>
    </location>
</feature>
<accession>A0A9X3ETF8</accession>
<evidence type="ECO:0000313" key="2">
    <source>
        <dbReference type="EMBL" id="MCY1009938.1"/>
    </source>
</evidence>
<reference evidence="2" key="1">
    <citation type="submission" date="2022-11" db="EMBL/GenBank/DDBJ databases">
        <title>Minimal conservation of predation-associated metabolite biosynthetic gene clusters underscores biosynthetic potential of Myxococcota including descriptions for ten novel species: Archangium lansinium sp. nov., Myxococcus landrumus sp. nov., Nannocystis bai.</title>
        <authorList>
            <person name="Ahearne A."/>
            <person name="Stevens C."/>
            <person name="Phillips K."/>
        </authorList>
    </citation>
    <scope>NUCLEOTIDE SEQUENCE</scope>
    <source>
        <strain evidence="2">Na p29</strain>
    </source>
</reference>
<evidence type="ECO:0000256" key="1">
    <source>
        <dbReference type="SAM" id="MobiDB-lite"/>
    </source>
</evidence>
<proteinExistence type="predicted"/>